<dbReference type="PANTHER" id="PTHR16026:SF0">
    <property type="entry name" value="CARTILAGE ACIDIC PROTEIN 1"/>
    <property type="match status" value="1"/>
</dbReference>
<keyword evidence="3" id="KW-0325">Glycoprotein</keyword>
<dbReference type="EMBL" id="FAXC01000303">
    <property type="protein sequence ID" value="CUV09786.1"/>
    <property type="molecule type" value="Genomic_DNA"/>
</dbReference>
<dbReference type="InterPro" id="IPR027039">
    <property type="entry name" value="Crtac1"/>
</dbReference>
<keyword evidence="2" id="KW-0677">Repeat</keyword>
<dbReference type="Gene3D" id="2.130.10.130">
    <property type="entry name" value="Integrin alpha, N-terminal"/>
    <property type="match status" value="4"/>
</dbReference>
<proteinExistence type="predicted"/>
<evidence type="ECO:0000256" key="3">
    <source>
        <dbReference type="ARBA" id="ARBA00023180"/>
    </source>
</evidence>
<accession>A0A160VGD9</accession>
<gene>
    <name evidence="5" type="ORF">MGWOODY_Mmi1730</name>
</gene>
<evidence type="ECO:0000259" key="4">
    <source>
        <dbReference type="Pfam" id="PF07593"/>
    </source>
</evidence>
<organism evidence="5">
    <name type="scientific">hydrothermal vent metagenome</name>
    <dbReference type="NCBI Taxonomy" id="652676"/>
    <lineage>
        <taxon>unclassified sequences</taxon>
        <taxon>metagenomes</taxon>
        <taxon>ecological metagenomes</taxon>
    </lineage>
</organism>
<feature type="domain" description="ASPIC/UnbV" evidence="4">
    <location>
        <begin position="577"/>
        <end position="641"/>
    </location>
</feature>
<dbReference type="InterPro" id="IPR013517">
    <property type="entry name" value="FG-GAP"/>
</dbReference>
<protein>
    <submittedName>
        <fullName evidence="5">ASPIC/UnbV domain-containing protein</fullName>
    </submittedName>
</protein>
<evidence type="ECO:0000313" key="5">
    <source>
        <dbReference type="EMBL" id="CUV09786.1"/>
    </source>
</evidence>
<dbReference type="SUPFAM" id="SSF69318">
    <property type="entry name" value="Integrin alpha N-terminal domain"/>
    <property type="match status" value="3"/>
</dbReference>
<reference evidence="5" key="1">
    <citation type="submission" date="2015-10" db="EMBL/GenBank/DDBJ databases">
        <authorList>
            <person name="Gilbert D.G."/>
        </authorList>
    </citation>
    <scope>NUCLEOTIDE SEQUENCE</scope>
</reference>
<sequence>MSRIIIVSTYLLFFCYFGCNRIDSEDNWKVSPQVVKHIQRLEIEHPGLSAAQFNKVTITPDSTRRFVYLNPSETGIDFQHIWDIQPKHRDQLRNSFIASGVAIGDFDNDGLADVFLTRQKDGGRLYRNLGGFHFEDVTAKMGINPAGMWSSGATFADINNDGWLDLYVCGFDSPNRLYINQRSKFTEEASNYGLNFHGASVVMSFADYDLDGDLDGYLLTNRLHPSDDIKNVKIIRQKNQPLRVHPDNREQAYFIKPPNRIQLLVPAGQFDHLYRNDNGHFIDVSMESGIGEFPYYGLSAIWWDYNDDGWPDLYVANDYMGPDHLFRNNGLDDNGVITFTDVVDEALPHTPWFSMGSDYADINNDGRIDFLASDMAGSNHYRDKLSMGSMSGPNSDAWFLNFPNPPQYMRNALYLNTGTDRFMEVAYLTGLAKTDWTWTVKFGDLDNDGFEDVYFTNGMSRDFFNGDLKERTQQIASKDGSYSLKVLEMWEKEEPYRLNNQVYRNLGNLQFEDLSSRWGLDHFGVSTGSAMGDLDGDGDLDLVVNGFEEPILVYRNDVSTGNPLRIKLIGRVSNSAGIGAKIVLETNNGFKQMVRYVTGSRGFMSSSEPTVHFGLGTMDMAEKITIYWPSGITQILQDIPTGFLYVIAEPKLPSQKINQPNLVKSVGTMFSSSGEGLANVTHQEKEYDDFQRQKLLPNKSSQLGPGMAWGDVDGDGYDDAFIGGSAGFEGLLFLNQGNGQFKNALQSCFTYDVRSEDMGSLFIDYDLDGDLDLYVVSGGVECEPGDAVLRDRLYINDGIGNFEKGPSDLLPDIRSSGSVVVAADINGDKRLELFIGGRIIPGKYPESPRSYVLRYTGSKYEDVTDIFAPEIKQLGMVTSALFTDVDGDHRPDLLVTYEWGPVRYFYNEGGKLIDRTSQSGLANRLGWFNSISGGDMDNDGDTDYLVGNFGLNTKYEATITKPEIMYYGDFEGNGKKRIIEAKYENGIFFPHRGLGCSSDAMPMVKQKLPTYHQFAITSLQGIYTEDLLNDAEKFEVNNLASGVLINQTDDQGKARFEFQPLPRIAQASPIFGSAVCDINGDGNLDLYVVQNFFGTQRETGYMDGGVSLLLLGDGTGQFESVTPASSGLLVPWDGTSLTISDINQDQRPDLIVGVNSGKLRVFVNQTQSNSIAIRILDRSEGRNHIGTKVSVIFSDGSIQLHEVSAGGGYLSQSAPVVFIGKGNSERKVESIKIRWPDGLIKVFKVDEFQSQTPSLSSSIDVE</sequence>
<feature type="domain" description="ASPIC/UnbV" evidence="4">
    <location>
        <begin position="1185"/>
        <end position="1244"/>
    </location>
</feature>
<dbReference type="AlphaFoldDB" id="A0A160VGD9"/>
<dbReference type="Pfam" id="PF07593">
    <property type="entry name" value="UnbV_ASPIC"/>
    <property type="match status" value="2"/>
</dbReference>
<name>A0A160VGD9_9ZZZZ</name>
<dbReference type="SMART" id="SM00191">
    <property type="entry name" value="Int_alpha"/>
    <property type="match status" value="4"/>
</dbReference>
<dbReference type="Pfam" id="PF13517">
    <property type="entry name" value="FG-GAP_3"/>
    <property type="match status" value="5"/>
</dbReference>
<evidence type="ECO:0000256" key="2">
    <source>
        <dbReference type="ARBA" id="ARBA00022737"/>
    </source>
</evidence>
<dbReference type="InterPro" id="IPR028994">
    <property type="entry name" value="Integrin_alpha_N"/>
</dbReference>
<evidence type="ECO:0000256" key="1">
    <source>
        <dbReference type="ARBA" id="ARBA00022729"/>
    </source>
</evidence>
<keyword evidence="1" id="KW-0732">Signal</keyword>
<dbReference type="InterPro" id="IPR013519">
    <property type="entry name" value="Int_alpha_beta-p"/>
</dbReference>
<dbReference type="InterPro" id="IPR011519">
    <property type="entry name" value="UnbV_ASPIC"/>
</dbReference>
<dbReference type="PANTHER" id="PTHR16026">
    <property type="entry name" value="CARTILAGE ACIDIC PROTEIN 1"/>
    <property type="match status" value="1"/>
</dbReference>